<keyword evidence="3" id="KW-1185">Reference proteome</keyword>
<feature type="region of interest" description="Disordered" evidence="1">
    <location>
        <begin position="1"/>
        <end position="22"/>
    </location>
</feature>
<dbReference type="AlphaFoldDB" id="A0A182NX33"/>
<feature type="region of interest" description="Disordered" evidence="1">
    <location>
        <begin position="42"/>
        <end position="65"/>
    </location>
</feature>
<reference evidence="2" key="2">
    <citation type="submission" date="2020-05" db="UniProtKB">
        <authorList>
            <consortium name="EnsemblMetazoa"/>
        </authorList>
    </citation>
    <scope>IDENTIFICATION</scope>
    <source>
        <strain evidence="2">WRAIR2</strain>
    </source>
</reference>
<evidence type="ECO:0000313" key="3">
    <source>
        <dbReference type="Proteomes" id="UP000075884"/>
    </source>
</evidence>
<reference evidence="3" key="1">
    <citation type="submission" date="2013-03" db="EMBL/GenBank/DDBJ databases">
        <title>The Genome Sequence of Anopheles dirus WRAIR2.</title>
        <authorList>
            <consortium name="The Broad Institute Genomics Platform"/>
            <person name="Neafsey D.E."/>
            <person name="Walton C."/>
            <person name="Walker B."/>
            <person name="Young S.K."/>
            <person name="Zeng Q."/>
            <person name="Gargeya S."/>
            <person name="Fitzgerald M."/>
            <person name="Haas B."/>
            <person name="Abouelleil A."/>
            <person name="Allen A.W."/>
            <person name="Alvarado L."/>
            <person name="Arachchi H.M."/>
            <person name="Berlin A.M."/>
            <person name="Chapman S.B."/>
            <person name="Gainer-Dewar J."/>
            <person name="Goldberg J."/>
            <person name="Griggs A."/>
            <person name="Gujja S."/>
            <person name="Hansen M."/>
            <person name="Howarth C."/>
            <person name="Imamovic A."/>
            <person name="Ireland A."/>
            <person name="Larimer J."/>
            <person name="McCowan C."/>
            <person name="Murphy C."/>
            <person name="Pearson M."/>
            <person name="Poon T.W."/>
            <person name="Priest M."/>
            <person name="Roberts A."/>
            <person name="Saif S."/>
            <person name="Shea T."/>
            <person name="Sisk P."/>
            <person name="Sykes S."/>
            <person name="Wortman J."/>
            <person name="Nusbaum C."/>
            <person name="Birren B."/>
        </authorList>
    </citation>
    <scope>NUCLEOTIDE SEQUENCE [LARGE SCALE GENOMIC DNA]</scope>
    <source>
        <strain evidence="3">WRAIR2</strain>
    </source>
</reference>
<organism evidence="2 3">
    <name type="scientific">Anopheles dirus</name>
    <dbReference type="NCBI Taxonomy" id="7168"/>
    <lineage>
        <taxon>Eukaryota</taxon>
        <taxon>Metazoa</taxon>
        <taxon>Ecdysozoa</taxon>
        <taxon>Arthropoda</taxon>
        <taxon>Hexapoda</taxon>
        <taxon>Insecta</taxon>
        <taxon>Pterygota</taxon>
        <taxon>Neoptera</taxon>
        <taxon>Endopterygota</taxon>
        <taxon>Diptera</taxon>
        <taxon>Nematocera</taxon>
        <taxon>Culicoidea</taxon>
        <taxon>Culicidae</taxon>
        <taxon>Anophelinae</taxon>
        <taxon>Anopheles</taxon>
    </lineage>
</organism>
<evidence type="ECO:0000313" key="2">
    <source>
        <dbReference type="EnsemblMetazoa" id="ADIR014429-PA"/>
    </source>
</evidence>
<accession>A0A182NX33</accession>
<proteinExistence type="predicted"/>
<evidence type="ECO:0000256" key="1">
    <source>
        <dbReference type="SAM" id="MobiDB-lite"/>
    </source>
</evidence>
<dbReference type="VEuPathDB" id="VectorBase:ADIR014429"/>
<name>A0A182NX33_9DIPT</name>
<feature type="compositionally biased region" description="Basic residues" evidence="1">
    <location>
        <begin position="1"/>
        <end position="19"/>
    </location>
</feature>
<protein>
    <submittedName>
        <fullName evidence="2">Uncharacterized protein</fullName>
    </submittedName>
</protein>
<feature type="compositionally biased region" description="Basic and acidic residues" evidence="1">
    <location>
        <begin position="55"/>
        <end position="65"/>
    </location>
</feature>
<dbReference type="EnsemblMetazoa" id="ADIR014429-RA">
    <property type="protein sequence ID" value="ADIR014429-PA"/>
    <property type="gene ID" value="ADIR014429"/>
</dbReference>
<sequence length="65" mass="7530">APAHTRRRKTSSRSRHRRAERAAASATFFFAIATEPRASNECEVYQGDEPQNQPRSERRLTFRLV</sequence>
<dbReference type="Proteomes" id="UP000075884">
    <property type="component" value="Unassembled WGS sequence"/>
</dbReference>